<organism evidence="3 4">
    <name type="scientific">Sclerotinia borealis (strain F-4128)</name>
    <dbReference type="NCBI Taxonomy" id="1432307"/>
    <lineage>
        <taxon>Eukaryota</taxon>
        <taxon>Fungi</taxon>
        <taxon>Dikarya</taxon>
        <taxon>Ascomycota</taxon>
        <taxon>Pezizomycotina</taxon>
        <taxon>Leotiomycetes</taxon>
        <taxon>Helotiales</taxon>
        <taxon>Sclerotiniaceae</taxon>
        <taxon>Sclerotinia</taxon>
    </lineage>
</organism>
<dbReference type="AlphaFoldDB" id="W9CEA1"/>
<keyword evidence="1" id="KW-0175">Coiled coil</keyword>
<feature type="compositionally biased region" description="Basic and acidic residues" evidence="2">
    <location>
        <begin position="227"/>
        <end position="250"/>
    </location>
</feature>
<comment type="caution">
    <text evidence="3">The sequence shown here is derived from an EMBL/GenBank/DDBJ whole genome shotgun (WGS) entry which is preliminary data.</text>
</comment>
<evidence type="ECO:0000256" key="2">
    <source>
        <dbReference type="SAM" id="MobiDB-lite"/>
    </source>
</evidence>
<reference evidence="3 4" key="1">
    <citation type="journal article" date="2014" name="Genome Announc.">
        <title>Draft genome sequence of Sclerotinia borealis, a psychrophilic plant pathogenic fungus.</title>
        <authorList>
            <person name="Mardanov A.V."/>
            <person name="Beletsky A.V."/>
            <person name="Kadnikov V.V."/>
            <person name="Ignatov A.N."/>
            <person name="Ravin N.V."/>
        </authorList>
    </citation>
    <scope>NUCLEOTIDE SEQUENCE [LARGE SCALE GENOMIC DNA]</scope>
    <source>
        <strain evidence="4">F-4157</strain>
    </source>
</reference>
<protein>
    <submittedName>
        <fullName evidence="3">Uncharacterized protein</fullName>
    </submittedName>
</protein>
<feature type="coiled-coil region" evidence="1">
    <location>
        <begin position="28"/>
        <end position="76"/>
    </location>
</feature>
<dbReference type="OrthoDB" id="3558768at2759"/>
<dbReference type="Proteomes" id="UP000019487">
    <property type="component" value="Unassembled WGS sequence"/>
</dbReference>
<accession>W9CEA1</accession>
<evidence type="ECO:0000313" key="3">
    <source>
        <dbReference type="EMBL" id="ESZ92855.1"/>
    </source>
</evidence>
<keyword evidence="4" id="KW-1185">Reference proteome</keyword>
<proteinExistence type="predicted"/>
<dbReference type="STRING" id="1432307.W9CEA1"/>
<sequence length="250" mass="28224">MSQNHGNASGNQNFALEDPVNQVVQSLLETMQRKIEQQHRQLEQQDRRINQLNQYIQKLEKEHAQHIQSCRVQNQQFTMHIQSHQLRIQQLFALQAGGLGHHEYGPPPLPDVARHWVPPPPPPDVAQHWVPSPSPPPSVMTRYPGQGIRRERRQSSYERDRSRSPDRGDGRYPDSRREGRFDGPRGADSELGSSALCSMPGELGRNVGGATFSTSIPLRPKVNSMVDKGESQSQLRDESEGGIIKREIDG</sequence>
<feature type="region of interest" description="Disordered" evidence="2">
    <location>
        <begin position="103"/>
        <end position="250"/>
    </location>
</feature>
<name>W9CEA1_SCLBF</name>
<dbReference type="HOGENOM" id="CLU_1111905_0_0_1"/>
<feature type="compositionally biased region" description="Basic and acidic residues" evidence="2">
    <location>
        <begin position="153"/>
        <end position="188"/>
    </location>
</feature>
<dbReference type="EMBL" id="AYSA01000354">
    <property type="protein sequence ID" value="ESZ92855.1"/>
    <property type="molecule type" value="Genomic_DNA"/>
</dbReference>
<evidence type="ECO:0000313" key="4">
    <source>
        <dbReference type="Proteomes" id="UP000019487"/>
    </source>
</evidence>
<evidence type="ECO:0000256" key="1">
    <source>
        <dbReference type="SAM" id="Coils"/>
    </source>
</evidence>
<gene>
    <name evidence="3" type="ORF">SBOR_6763</name>
</gene>